<dbReference type="STRING" id="1235802.C823_04144"/>
<dbReference type="Proteomes" id="UP000012589">
    <property type="component" value="Unassembled WGS sequence"/>
</dbReference>
<name>N2A1N0_9FIRM</name>
<dbReference type="OrthoDB" id="2048370at2"/>
<keyword evidence="2" id="KW-1185">Reference proteome</keyword>
<accession>N2A1N0</accession>
<dbReference type="AlphaFoldDB" id="N2A1N0"/>
<dbReference type="EMBL" id="AQFT01000124">
    <property type="protein sequence ID" value="EMZ22056.1"/>
    <property type="molecule type" value="Genomic_DNA"/>
</dbReference>
<dbReference type="HOGENOM" id="CLU_1783944_0_0_9"/>
<protein>
    <submittedName>
        <fullName evidence="1">Uncharacterized protein</fullName>
    </submittedName>
</protein>
<comment type="caution">
    <text evidence="1">The sequence shown here is derived from an EMBL/GenBank/DDBJ whole genome shotgun (WGS) entry which is preliminary data.</text>
</comment>
<organism evidence="1 2">
    <name type="scientific">Eubacterium plexicaudatum ASF492</name>
    <dbReference type="NCBI Taxonomy" id="1235802"/>
    <lineage>
        <taxon>Bacteria</taxon>
        <taxon>Bacillati</taxon>
        <taxon>Bacillota</taxon>
        <taxon>Clostridia</taxon>
        <taxon>Eubacteriales</taxon>
        <taxon>Eubacteriaceae</taxon>
        <taxon>Eubacterium</taxon>
    </lineage>
</organism>
<dbReference type="PATRIC" id="fig|1235802.3.peg.4403"/>
<evidence type="ECO:0000313" key="2">
    <source>
        <dbReference type="Proteomes" id="UP000012589"/>
    </source>
</evidence>
<sequence length="145" mass="17013">MKPAALAKTLEEMIQETKKGHLDWLIELQSTDGLAPSLKQRITEDDKEWVVDECFISFYCKYHGKDYLMITYEHIKQHGDQVRSDNLIFMPPLNVRYFDVGILSPYIVDADAVLLDRFHQLWLLMLDSSKKKDGHVTFKVFDPYE</sequence>
<reference evidence="1 2" key="1">
    <citation type="journal article" date="2014" name="Genome Announc.">
        <title>Draft genome sequences of the altered schaedler flora, a defined bacterial community from gnotobiotic mice.</title>
        <authorList>
            <person name="Wannemuehler M.J."/>
            <person name="Overstreet A.M."/>
            <person name="Ward D.V."/>
            <person name="Phillips G.J."/>
        </authorList>
    </citation>
    <scope>NUCLEOTIDE SEQUENCE [LARGE SCALE GENOMIC DNA]</scope>
    <source>
        <strain evidence="1 2">ASF492</strain>
    </source>
</reference>
<evidence type="ECO:0000313" key="1">
    <source>
        <dbReference type="EMBL" id="EMZ22056.1"/>
    </source>
</evidence>
<gene>
    <name evidence="1" type="ORF">C823_04144</name>
</gene>
<proteinExistence type="predicted"/>
<dbReference type="eggNOG" id="ENOG50338YV">
    <property type="taxonomic scope" value="Bacteria"/>
</dbReference>